<protein>
    <submittedName>
        <fullName evidence="1">Uncharacterized protein</fullName>
    </submittedName>
</protein>
<reference evidence="1 2" key="1">
    <citation type="submission" date="2018-06" db="EMBL/GenBank/DDBJ databases">
        <title>Echinicola strongylocentroti sp. nov., isolated from a sea urchin Strongylocentrotus intermedius.</title>
        <authorList>
            <person name="Bae S.S."/>
        </authorList>
    </citation>
    <scope>NUCLEOTIDE SEQUENCE [LARGE SCALE GENOMIC DNA]</scope>
    <source>
        <strain evidence="1 2">MEBiC08714</strain>
    </source>
</reference>
<dbReference type="KEGG" id="est:DN752_09815"/>
<gene>
    <name evidence="1" type="ORF">DN752_09815</name>
</gene>
<dbReference type="OrthoDB" id="842546at2"/>
<sequence length="96" mass="11323">MYQGNDVYNFELPKRDSLVQEIELVFGSSEGLILYADSIKIEFDDLKEIKYLPSDESYRNLLHLQSYDNKKIGDVLITRYSFLEEDYQNAEVIEED</sequence>
<evidence type="ECO:0000313" key="1">
    <source>
        <dbReference type="EMBL" id="AWW30393.1"/>
    </source>
</evidence>
<evidence type="ECO:0000313" key="2">
    <source>
        <dbReference type="Proteomes" id="UP000248688"/>
    </source>
</evidence>
<accession>A0A2Z4IJ09</accession>
<organism evidence="1 2">
    <name type="scientific">Echinicola strongylocentroti</name>
    <dbReference type="NCBI Taxonomy" id="1795355"/>
    <lineage>
        <taxon>Bacteria</taxon>
        <taxon>Pseudomonadati</taxon>
        <taxon>Bacteroidota</taxon>
        <taxon>Cytophagia</taxon>
        <taxon>Cytophagales</taxon>
        <taxon>Cyclobacteriaceae</taxon>
        <taxon>Echinicola</taxon>
    </lineage>
</organism>
<dbReference type="AlphaFoldDB" id="A0A2Z4IJ09"/>
<dbReference type="EMBL" id="CP030041">
    <property type="protein sequence ID" value="AWW30393.1"/>
    <property type="molecule type" value="Genomic_DNA"/>
</dbReference>
<keyword evidence="2" id="KW-1185">Reference proteome</keyword>
<name>A0A2Z4IJ09_9BACT</name>
<proteinExistence type="predicted"/>
<dbReference type="Proteomes" id="UP000248688">
    <property type="component" value="Chromosome"/>
</dbReference>